<dbReference type="GeneID" id="106520203"/>
<dbReference type="PANTHER" id="PTHR33332">
    <property type="entry name" value="REVERSE TRANSCRIPTASE DOMAIN-CONTAINING PROTEIN"/>
    <property type="match status" value="1"/>
</dbReference>
<dbReference type="KEGG" id="alim:106520203"/>
<dbReference type="InParanoid" id="A0A2I4BIP8"/>
<name>A0A2I4BIP8_AUSLI</name>
<dbReference type="Proteomes" id="UP000192220">
    <property type="component" value="Unplaced"/>
</dbReference>
<dbReference type="PROSITE" id="PS50878">
    <property type="entry name" value="RT_POL"/>
    <property type="match status" value="1"/>
</dbReference>
<evidence type="ECO:0000259" key="1">
    <source>
        <dbReference type="PROSITE" id="PS50878"/>
    </source>
</evidence>
<feature type="domain" description="Reverse transcriptase" evidence="1">
    <location>
        <begin position="94"/>
        <end position="321"/>
    </location>
</feature>
<sequence>MNEVADNFNKFFVNIGPELAEQIPNSIFPTEQTESYLERNMNTMFLTAVTEKEVIETVFKCANKTSTDCDDIDMFVLKKVIEGISKPLTYISNLSFQTGTFPNKMKIAKVVPLFKTGNKHLFTNYRPVSLLPQFSKILEKLFNKRLDKFIDKHKLITESQYGFRANRSTALALVDSVEEITNSIDQKQYTIGIFLDLKKAFDTINHNILIRKLELYGIRGIVLKWMKSYLSDRKQFVKMGAYCSSCLDITCGVPQGSVLGPKLLNLYINDLCKVSESKYILFADDTNIFFSGNNLQLLEHKINTELKKIKIWFDTNKLSLN</sequence>
<reference evidence="3" key="1">
    <citation type="submission" date="2025-08" db="UniProtKB">
        <authorList>
            <consortium name="RefSeq"/>
        </authorList>
    </citation>
    <scope>IDENTIFICATION</scope>
</reference>
<dbReference type="CDD" id="cd01650">
    <property type="entry name" value="RT_nLTR_like"/>
    <property type="match status" value="1"/>
</dbReference>
<dbReference type="InterPro" id="IPR000477">
    <property type="entry name" value="RT_dom"/>
</dbReference>
<proteinExistence type="predicted"/>
<accession>A0A2I4BIP8</accession>
<evidence type="ECO:0000313" key="2">
    <source>
        <dbReference type="Proteomes" id="UP000192220"/>
    </source>
</evidence>
<dbReference type="OrthoDB" id="410381at2759"/>
<keyword evidence="3" id="KW-0548">Nucleotidyltransferase</keyword>
<protein>
    <submittedName>
        <fullName evidence="3">RNA-directed DNA polymerase from mobile element jockey</fullName>
    </submittedName>
</protein>
<dbReference type="Pfam" id="PF00078">
    <property type="entry name" value="RVT_1"/>
    <property type="match status" value="1"/>
</dbReference>
<evidence type="ECO:0000313" key="3">
    <source>
        <dbReference type="RefSeq" id="XP_013867620.1"/>
    </source>
</evidence>
<dbReference type="SUPFAM" id="SSF56672">
    <property type="entry name" value="DNA/RNA polymerases"/>
    <property type="match status" value="1"/>
</dbReference>
<dbReference type="InterPro" id="IPR043502">
    <property type="entry name" value="DNA/RNA_pol_sf"/>
</dbReference>
<organism evidence="2 3">
    <name type="scientific">Austrofundulus limnaeus</name>
    <name type="common">Annual killifish</name>
    <dbReference type="NCBI Taxonomy" id="52670"/>
    <lineage>
        <taxon>Eukaryota</taxon>
        <taxon>Metazoa</taxon>
        <taxon>Chordata</taxon>
        <taxon>Craniata</taxon>
        <taxon>Vertebrata</taxon>
        <taxon>Euteleostomi</taxon>
        <taxon>Actinopterygii</taxon>
        <taxon>Neopterygii</taxon>
        <taxon>Teleostei</taxon>
        <taxon>Neoteleostei</taxon>
        <taxon>Acanthomorphata</taxon>
        <taxon>Ovalentaria</taxon>
        <taxon>Atherinomorphae</taxon>
        <taxon>Cyprinodontiformes</taxon>
        <taxon>Rivulidae</taxon>
        <taxon>Austrofundulus</taxon>
    </lineage>
</organism>
<keyword evidence="3" id="KW-0808">Transferase</keyword>
<dbReference type="RefSeq" id="XP_013867620.1">
    <property type="nucleotide sequence ID" value="XM_014012166.1"/>
</dbReference>
<keyword evidence="3" id="KW-0695">RNA-directed DNA polymerase</keyword>
<dbReference type="AlphaFoldDB" id="A0A2I4BIP8"/>
<keyword evidence="2" id="KW-1185">Reference proteome</keyword>
<dbReference type="STRING" id="52670.A0A2I4BIP8"/>
<gene>
    <name evidence="3" type="primary">LOC106520203</name>
</gene>